<proteinExistence type="predicted"/>
<evidence type="ECO:0000256" key="2">
    <source>
        <dbReference type="ARBA" id="ARBA00022475"/>
    </source>
</evidence>
<dbReference type="Gene3D" id="2.60.40.10">
    <property type="entry name" value="Immunoglobulins"/>
    <property type="match status" value="1"/>
</dbReference>
<dbReference type="InterPro" id="IPR052051">
    <property type="entry name" value="TCR_complex_component"/>
</dbReference>
<reference evidence="11" key="1">
    <citation type="journal article" date="2016" name="Nature">
        <title>Genome evolution in the allotetraploid frog Xenopus laevis.</title>
        <authorList>
            <person name="Session A.M."/>
            <person name="Uno Y."/>
            <person name="Kwon T."/>
            <person name="Chapman J.A."/>
            <person name="Toyoda A."/>
            <person name="Takahashi S."/>
            <person name="Fukui A."/>
            <person name="Hikosaka A."/>
            <person name="Suzuki A."/>
            <person name="Kondo M."/>
            <person name="van Heeringen S.J."/>
            <person name="Quigley I."/>
            <person name="Heinz S."/>
            <person name="Ogino H."/>
            <person name="Ochi H."/>
            <person name="Hellsten U."/>
            <person name="Lyons J.B."/>
            <person name="Simakov O."/>
            <person name="Putnam N."/>
            <person name="Stites J."/>
            <person name="Kuroki Y."/>
            <person name="Tanaka T."/>
            <person name="Michiue T."/>
            <person name="Watanabe M."/>
            <person name="Bogdanovic O."/>
            <person name="Lister R."/>
            <person name="Georgiou G."/>
            <person name="Paranjpe S.S."/>
            <person name="van Kruijsbergen I."/>
            <person name="Shu S."/>
            <person name="Carlson J."/>
            <person name="Kinoshita T."/>
            <person name="Ohta Y."/>
            <person name="Mawaribuchi S."/>
            <person name="Jenkins J."/>
            <person name="Grimwood J."/>
            <person name="Schmutz J."/>
            <person name="Mitros T."/>
            <person name="Mozaffari S.V."/>
            <person name="Suzuki Y."/>
            <person name="Haramoto Y."/>
            <person name="Yamamoto T.S."/>
            <person name="Takagi C."/>
            <person name="Heald R."/>
            <person name="Miller K."/>
            <person name="Haudenschild C."/>
            <person name="Kitzman J."/>
            <person name="Nakayama T."/>
            <person name="Izutsu Y."/>
            <person name="Robert J."/>
            <person name="Fortriede J."/>
            <person name="Burns K."/>
            <person name="Lotay V."/>
            <person name="Karimi K."/>
            <person name="Yasuoka Y."/>
            <person name="Dichmann D.S."/>
            <person name="Flajnik M.F."/>
            <person name="Houston D.W."/>
            <person name="Shendure J."/>
            <person name="DuPasquier L."/>
            <person name="Vize P.D."/>
            <person name="Zorn A.M."/>
            <person name="Ito M."/>
            <person name="Marcotte E.M."/>
            <person name="Wallingford J.B."/>
            <person name="Ito Y."/>
            <person name="Asashima M."/>
            <person name="Ueno N."/>
            <person name="Matsuda Y."/>
            <person name="Veenstra G.J."/>
            <person name="Fujiyama A."/>
            <person name="Harland R.M."/>
            <person name="Taira M."/>
            <person name="Rokhsar D.S."/>
        </authorList>
    </citation>
    <scope>NUCLEOTIDE SEQUENCE [LARGE SCALE GENOMIC DNA]</scope>
    <source>
        <strain evidence="11">J</strain>
    </source>
</reference>
<evidence type="ECO:0000256" key="4">
    <source>
        <dbReference type="ARBA" id="ARBA00022859"/>
    </source>
</evidence>
<dbReference type="InterPro" id="IPR007110">
    <property type="entry name" value="Ig-like_dom"/>
</dbReference>
<dbReference type="Pfam" id="PF07686">
    <property type="entry name" value="V-set"/>
    <property type="match status" value="1"/>
</dbReference>
<dbReference type="PANTHER" id="PTHR19433:SF111">
    <property type="entry name" value="T CELL RECEPTOR ALPHA VARIABLE 4"/>
    <property type="match status" value="1"/>
</dbReference>
<keyword evidence="3 8" id="KW-0732">Signal</keyword>
<dbReference type="GO" id="GO:0002376">
    <property type="term" value="P:immune system process"/>
    <property type="evidence" value="ECO:0007669"/>
    <property type="project" value="UniProtKB-KW"/>
</dbReference>
<keyword evidence="5" id="KW-0472">Membrane</keyword>
<evidence type="ECO:0000313" key="11">
    <source>
        <dbReference type="Proteomes" id="UP000694892"/>
    </source>
</evidence>
<feature type="signal peptide" evidence="8">
    <location>
        <begin position="1"/>
        <end position="18"/>
    </location>
</feature>
<dbReference type="PROSITE" id="PS50835">
    <property type="entry name" value="IG_LIKE"/>
    <property type="match status" value="1"/>
</dbReference>
<accession>A0A974I1S6</accession>
<evidence type="ECO:0000256" key="1">
    <source>
        <dbReference type="ARBA" id="ARBA00004236"/>
    </source>
</evidence>
<dbReference type="AlphaFoldDB" id="A0A974I1S6"/>
<dbReference type="InterPro" id="IPR036179">
    <property type="entry name" value="Ig-like_dom_sf"/>
</dbReference>
<dbReference type="SMART" id="SM00406">
    <property type="entry name" value="IGv"/>
    <property type="match status" value="1"/>
</dbReference>
<dbReference type="GO" id="GO:0009617">
    <property type="term" value="P:response to bacterium"/>
    <property type="evidence" value="ECO:0007669"/>
    <property type="project" value="TreeGrafter"/>
</dbReference>
<keyword evidence="7" id="KW-0325">Glycoprotein</keyword>
<dbReference type="GO" id="GO:0005886">
    <property type="term" value="C:plasma membrane"/>
    <property type="evidence" value="ECO:0007669"/>
    <property type="project" value="UniProtKB-SubCell"/>
</dbReference>
<comment type="subcellular location">
    <subcellularLocation>
        <location evidence="1">Cell membrane</location>
    </subcellularLocation>
</comment>
<evidence type="ECO:0000259" key="9">
    <source>
        <dbReference type="PROSITE" id="PS50835"/>
    </source>
</evidence>
<evidence type="ECO:0000256" key="8">
    <source>
        <dbReference type="SAM" id="SignalP"/>
    </source>
</evidence>
<dbReference type="Proteomes" id="UP000694892">
    <property type="component" value="Chromosome 1S"/>
</dbReference>
<feature type="chain" id="PRO_5037961371" description="Ig-like domain-containing protein" evidence="8">
    <location>
        <begin position="19"/>
        <end position="123"/>
    </location>
</feature>
<sequence>MFHITAGSLLLLCSVSWANVIQPPIMAVSAGMNLTLPCSHESITPTGYIHWYRLHPGQGPQSVISGFKDTVSGFHTMTFTKDRKSSELHIQSIKPEDGGVYLCALSDTAMQPNVLSVQYVYAV</sequence>
<keyword evidence="2" id="KW-1003">Cell membrane</keyword>
<evidence type="ECO:0000256" key="5">
    <source>
        <dbReference type="ARBA" id="ARBA00023136"/>
    </source>
</evidence>
<organism evidence="10 11">
    <name type="scientific">Xenopus laevis</name>
    <name type="common">African clawed frog</name>
    <dbReference type="NCBI Taxonomy" id="8355"/>
    <lineage>
        <taxon>Eukaryota</taxon>
        <taxon>Metazoa</taxon>
        <taxon>Chordata</taxon>
        <taxon>Craniata</taxon>
        <taxon>Vertebrata</taxon>
        <taxon>Euteleostomi</taxon>
        <taxon>Amphibia</taxon>
        <taxon>Batrachia</taxon>
        <taxon>Anura</taxon>
        <taxon>Pipoidea</taxon>
        <taxon>Pipidae</taxon>
        <taxon>Xenopodinae</taxon>
        <taxon>Xenopus</taxon>
        <taxon>Xenopus</taxon>
    </lineage>
</organism>
<protein>
    <recommendedName>
        <fullName evidence="9">Ig-like domain-containing protein</fullName>
    </recommendedName>
</protein>
<dbReference type="EMBL" id="CM004467">
    <property type="protein sequence ID" value="OCT98041.1"/>
    <property type="molecule type" value="Genomic_DNA"/>
</dbReference>
<feature type="domain" description="Ig-like" evidence="9">
    <location>
        <begin position="28"/>
        <end position="116"/>
    </location>
</feature>
<evidence type="ECO:0000313" key="10">
    <source>
        <dbReference type="EMBL" id="OCT98041.1"/>
    </source>
</evidence>
<dbReference type="SUPFAM" id="SSF48726">
    <property type="entry name" value="Immunoglobulin"/>
    <property type="match status" value="1"/>
</dbReference>
<gene>
    <name evidence="10" type="ORF">XELAEV_18010269mg</name>
</gene>
<dbReference type="InterPro" id="IPR013783">
    <property type="entry name" value="Ig-like_fold"/>
</dbReference>
<evidence type="ECO:0000256" key="6">
    <source>
        <dbReference type="ARBA" id="ARBA00023157"/>
    </source>
</evidence>
<keyword evidence="6" id="KW-1015">Disulfide bond</keyword>
<dbReference type="SMART" id="SM00409">
    <property type="entry name" value="IG"/>
    <property type="match status" value="1"/>
</dbReference>
<dbReference type="InterPro" id="IPR003599">
    <property type="entry name" value="Ig_sub"/>
</dbReference>
<dbReference type="PANTHER" id="PTHR19433">
    <property type="entry name" value="T-CELL RECEPTOR ALPHA CHAIN V REGION-RELATED"/>
    <property type="match status" value="1"/>
</dbReference>
<dbReference type="OMA" id="PNVMEST"/>
<evidence type="ECO:0000256" key="3">
    <source>
        <dbReference type="ARBA" id="ARBA00022729"/>
    </source>
</evidence>
<keyword evidence="4" id="KW-0391">Immunity</keyword>
<name>A0A974I1S6_XENLA</name>
<dbReference type="InterPro" id="IPR013106">
    <property type="entry name" value="Ig_V-set"/>
</dbReference>
<evidence type="ECO:0000256" key="7">
    <source>
        <dbReference type="ARBA" id="ARBA00023180"/>
    </source>
</evidence>